<gene>
    <name evidence="1" type="ORF">CFK37_02230</name>
</gene>
<dbReference type="RefSeq" id="WP_089060372.1">
    <property type="nucleotide sequence ID" value="NZ_CP022315.1"/>
</dbReference>
<proteinExistence type="predicted"/>
<sequence>MSNKENKNLSGHVIDLLVDSTLKKHGVKLEPEKLDGKQKEELKNMVNNLTKSVEALKRDKKENKE</sequence>
<dbReference type="AlphaFoldDB" id="A0A220TZA5"/>
<dbReference type="EMBL" id="CP022315">
    <property type="protein sequence ID" value="ASK61095.1"/>
    <property type="molecule type" value="Genomic_DNA"/>
</dbReference>
<organism evidence="1 2">
    <name type="scientific">Virgibacillus phasianinus</name>
    <dbReference type="NCBI Taxonomy" id="2017483"/>
    <lineage>
        <taxon>Bacteria</taxon>
        <taxon>Bacillati</taxon>
        <taxon>Bacillota</taxon>
        <taxon>Bacilli</taxon>
        <taxon>Bacillales</taxon>
        <taxon>Bacillaceae</taxon>
        <taxon>Virgibacillus</taxon>
    </lineage>
</organism>
<accession>A0A220TZA5</accession>
<dbReference type="Proteomes" id="UP000198312">
    <property type="component" value="Chromosome"/>
</dbReference>
<dbReference type="KEGG" id="vil:CFK37_02230"/>
<keyword evidence="2" id="KW-1185">Reference proteome</keyword>
<name>A0A220TZA5_9BACI</name>
<reference evidence="1 2" key="1">
    <citation type="submission" date="2017-07" db="EMBL/GenBank/DDBJ databases">
        <title>Virgibacillus sp. LM2416.</title>
        <authorList>
            <person name="Tak E.J."/>
            <person name="Bae J.-W."/>
        </authorList>
    </citation>
    <scope>NUCLEOTIDE SEQUENCE [LARGE SCALE GENOMIC DNA]</scope>
    <source>
        <strain evidence="1 2">LM2416</strain>
    </source>
</reference>
<protein>
    <recommendedName>
        <fullName evidence="3">Spore coat protein</fullName>
    </recommendedName>
</protein>
<evidence type="ECO:0008006" key="3">
    <source>
        <dbReference type="Google" id="ProtNLM"/>
    </source>
</evidence>
<evidence type="ECO:0000313" key="2">
    <source>
        <dbReference type="Proteomes" id="UP000198312"/>
    </source>
</evidence>
<dbReference type="OrthoDB" id="2974407at2"/>
<evidence type="ECO:0000313" key="1">
    <source>
        <dbReference type="EMBL" id="ASK61095.1"/>
    </source>
</evidence>